<dbReference type="OrthoDB" id="5242879at2"/>
<dbReference type="Proteomes" id="UP000265768">
    <property type="component" value="Unassembled WGS sequence"/>
</dbReference>
<dbReference type="SUPFAM" id="SSF63817">
    <property type="entry name" value="Sortase"/>
    <property type="match status" value="1"/>
</dbReference>
<dbReference type="InterPro" id="IPR023365">
    <property type="entry name" value="Sortase_dom-sf"/>
</dbReference>
<keyword evidence="1" id="KW-0378">Hydrolase</keyword>
<evidence type="ECO:0000313" key="2">
    <source>
        <dbReference type="EMBL" id="RJL22062.1"/>
    </source>
</evidence>
<evidence type="ECO:0000313" key="3">
    <source>
        <dbReference type="Proteomes" id="UP000265768"/>
    </source>
</evidence>
<comment type="caution">
    <text evidence="2">The sequence shown here is derived from an EMBL/GenBank/DDBJ whole genome shotgun (WGS) entry which is preliminary data.</text>
</comment>
<dbReference type="EMBL" id="QZEY01000023">
    <property type="protein sequence ID" value="RJL22062.1"/>
    <property type="molecule type" value="Genomic_DNA"/>
</dbReference>
<proteinExistence type="predicted"/>
<name>A0A3A4A390_9ACTN</name>
<organism evidence="2 3">
    <name type="scientific">Bailinhaonella thermotolerans</name>
    <dbReference type="NCBI Taxonomy" id="1070861"/>
    <lineage>
        <taxon>Bacteria</taxon>
        <taxon>Bacillati</taxon>
        <taxon>Actinomycetota</taxon>
        <taxon>Actinomycetes</taxon>
        <taxon>Streptosporangiales</taxon>
        <taxon>Streptosporangiaceae</taxon>
        <taxon>Bailinhaonella</taxon>
    </lineage>
</organism>
<gene>
    <name evidence="2" type="ORF">D5H75_36305</name>
</gene>
<dbReference type="GO" id="GO:0016787">
    <property type="term" value="F:hydrolase activity"/>
    <property type="evidence" value="ECO:0007669"/>
    <property type="project" value="UniProtKB-KW"/>
</dbReference>
<dbReference type="Gene3D" id="2.40.260.10">
    <property type="entry name" value="Sortase"/>
    <property type="match status" value="1"/>
</dbReference>
<keyword evidence="3" id="KW-1185">Reference proteome</keyword>
<evidence type="ECO:0000256" key="1">
    <source>
        <dbReference type="ARBA" id="ARBA00022801"/>
    </source>
</evidence>
<accession>A0A3A4A390</accession>
<dbReference type="InterPro" id="IPR042001">
    <property type="entry name" value="Sortase_F"/>
</dbReference>
<dbReference type="CDD" id="cd05829">
    <property type="entry name" value="Sortase_F"/>
    <property type="match status" value="1"/>
</dbReference>
<protein>
    <submittedName>
        <fullName evidence="2">Class F sortase</fullName>
    </submittedName>
</protein>
<reference evidence="2 3" key="1">
    <citation type="submission" date="2018-09" db="EMBL/GenBank/DDBJ databases">
        <title>YIM 75507 draft genome.</title>
        <authorList>
            <person name="Tang S."/>
            <person name="Feng Y."/>
        </authorList>
    </citation>
    <scope>NUCLEOTIDE SEQUENCE [LARGE SCALE GENOMIC DNA]</scope>
    <source>
        <strain evidence="2 3">YIM 75507</strain>
    </source>
</reference>
<dbReference type="RefSeq" id="WP_119931137.1">
    <property type="nucleotide sequence ID" value="NZ_QZEY01000023.1"/>
</dbReference>
<sequence>MVLKLVAALSLLLGAALMLYGTSLLAGNGSAVRPLNAGIVPPVPADAAVPPARPVEQRAESVPVELVIPALGVRAPIRPAGPGARGLPDAPSRRKLGWWRDGPRPGSAAGTIVVTGHAEGAEGGPAAFYDLARAPLGSTVRVVTAGGEHVVYRIVARRTFRRGHPPRDVLTRSGPPRLALVTCECVSRRRGRHHRGGLVVYAVPKRAPVSPVAGR</sequence>
<dbReference type="InterPro" id="IPR005754">
    <property type="entry name" value="Sortase"/>
</dbReference>
<dbReference type="AlphaFoldDB" id="A0A3A4A390"/>
<dbReference type="Pfam" id="PF04203">
    <property type="entry name" value="Sortase"/>
    <property type="match status" value="1"/>
</dbReference>